<dbReference type="EMBL" id="AVOT02005064">
    <property type="protein sequence ID" value="MBW0478118.1"/>
    <property type="molecule type" value="Genomic_DNA"/>
</dbReference>
<protein>
    <submittedName>
        <fullName evidence="1">Uncharacterized protein</fullName>
    </submittedName>
</protein>
<comment type="caution">
    <text evidence="1">The sequence shown here is derived from an EMBL/GenBank/DDBJ whole genome shotgun (WGS) entry which is preliminary data.</text>
</comment>
<dbReference type="AlphaFoldDB" id="A0A9Q3GS52"/>
<sequence length="177" mass="21034">MKHSFNRNVNHFKLTLLIYSIAIFCNNQELLLTFWDSKRLHRFSRYLEERMDSMIRFECIYHEEIIKGSLSRQDQAYLEKTVLLIIGFHIPSQFNFDCKRSLLFCLPAFPYVFCEVNKCSTVCLQIFCHQVQSNIDHIGPEVFFPQAGLWEADSSFAYIPEFTYQHLLVLTFSPQRK</sequence>
<reference evidence="1" key="1">
    <citation type="submission" date="2021-03" db="EMBL/GenBank/DDBJ databases">
        <title>Draft genome sequence of rust myrtle Austropuccinia psidii MF-1, a brazilian biotype.</title>
        <authorList>
            <person name="Quecine M.C."/>
            <person name="Pachon D.M.R."/>
            <person name="Bonatelli M.L."/>
            <person name="Correr F.H."/>
            <person name="Franceschini L.M."/>
            <person name="Leite T.F."/>
            <person name="Margarido G.R.A."/>
            <person name="Almeida C.A."/>
            <person name="Ferrarezi J.A."/>
            <person name="Labate C.A."/>
        </authorList>
    </citation>
    <scope>NUCLEOTIDE SEQUENCE</scope>
    <source>
        <strain evidence="1">MF-1</strain>
    </source>
</reference>
<accession>A0A9Q3GS52</accession>
<name>A0A9Q3GS52_9BASI</name>
<organism evidence="1 2">
    <name type="scientific">Austropuccinia psidii MF-1</name>
    <dbReference type="NCBI Taxonomy" id="1389203"/>
    <lineage>
        <taxon>Eukaryota</taxon>
        <taxon>Fungi</taxon>
        <taxon>Dikarya</taxon>
        <taxon>Basidiomycota</taxon>
        <taxon>Pucciniomycotina</taxon>
        <taxon>Pucciniomycetes</taxon>
        <taxon>Pucciniales</taxon>
        <taxon>Sphaerophragmiaceae</taxon>
        <taxon>Austropuccinia</taxon>
    </lineage>
</organism>
<keyword evidence="2" id="KW-1185">Reference proteome</keyword>
<evidence type="ECO:0000313" key="2">
    <source>
        <dbReference type="Proteomes" id="UP000765509"/>
    </source>
</evidence>
<evidence type="ECO:0000313" key="1">
    <source>
        <dbReference type="EMBL" id="MBW0478118.1"/>
    </source>
</evidence>
<proteinExistence type="predicted"/>
<gene>
    <name evidence="1" type="ORF">O181_017833</name>
</gene>
<dbReference type="Proteomes" id="UP000765509">
    <property type="component" value="Unassembled WGS sequence"/>
</dbReference>